<proteinExistence type="predicted"/>
<gene>
    <name evidence="1" type="ORF">F4820DRAFT_418622</name>
</gene>
<dbReference type="Proteomes" id="UP001497700">
    <property type="component" value="Unassembled WGS sequence"/>
</dbReference>
<keyword evidence="2" id="KW-1185">Reference proteome</keyword>
<name>A0ACB9Z2L3_9PEZI</name>
<protein>
    <submittedName>
        <fullName evidence="1">Adipose-regulatory protein-domain-containing protein</fullName>
    </submittedName>
</protein>
<reference evidence="1 2" key="1">
    <citation type="journal article" date="2022" name="New Phytol.">
        <title>Ecological generalism drives hyperdiversity of secondary metabolite gene clusters in xylarialean endophytes.</title>
        <authorList>
            <person name="Franco M.E.E."/>
            <person name="Wisecaver J.H."/>
            <person name="Arnold A.E."/>
            <person name="Ju Y.M."/>
            <person name="Slot J.C."/>
            <person name="Ahrendt S."/>
            <person name="Moore L.P."/>
            <person name="Eastman K.E."/>
            <person name="Scott K."/>
            <person name="Konkel Z."/>
            <person name="Mondo S.J."/>
            <person name="Kuo A."/>
            <person name="Hayes R.D."/>
            <person name="Haridas S."/>
            <person name="Andreopoulos B."/>
            <person name="Riley R."/>
            <person name="LaButti K."/>
            <person name="Pangilinan J."/>
            <person name="Lipzen A."/>
            <person name="Amirebrahimi M."/>
            <person name="Yan J."/>
            <person name="Adam C."/>
            <person name="Keymanesh K."/>
            <person name="Ng V."/>
            <person name="Louie K."/>
            <person name="Northen T."/>
            <person name="Drula E."/>
            <person name="Henrissat B."/>
            <person name="Hsieh H.M."/>
            <person name="Youens-Clark K."/>
            <person name="Lutzoni F."/>
            <person name="Miadlikowska J."/>
            <person name="Eastwood D.C."/>
            <person name="Hamelin R.C."/>
            <person name="Grigoriev I.V."/>
            <person name="U'Ren J.M."/>
        </authorList>
    </citation>
    <scope>NUCLEOTIDE SEQUENCE [LARGE SCALE GENOMIC DNA]</scope>
    <source>
        <strain evidence="1 2">CBS 119005</strain>
    </source>
</reference>
<dbReference type="EMBL" id="MU393465">
    <property type="protein sequence ID" value="KAI4865945.1"/>
    <property type="molecule type" value="Genomic_DNA"/>
</dbReference>
<comment type="caution">
    <text evidence="1">The sequence shown here is derived from an EMBL/GenBank/DDBJ whole genome shotgun (WGS) entry which is preliminary data.</text>
</comment>
<organism evidence="1 2">
    <name type="scientific">Hypoxylon rubiginosum</name>
    <dbReference type="NCBI Taxonomy" id="110542"/>
    <lineage>
        <taxon>Eukaryota</taxon>
        <taxon>Fungi</taxon>
        <taxon>Dikarya</taxon>
        <taxon>Ascomycota</taxon>
        <taxon>Pezizomycotina</taxon>
        <taxon>Sordariomycetes</taxon>
        <taxon>Xylariomycetidae</taxon>
        <taxon>Xylariales</taxon>
        <taxon>Hypoxylaceae</taxon>
        <taxon>Hypoxylon</taxon>
    </lineage>
</organism>
<evidence type="ECO:0000313" key="1">
    <source>
        <dbReference type="EMBL" id="KAI4865945.1"/>
    </source>
</evidence>
<evidence type="ECO:0000313" key="2">
    <source>
        <dbReference type="Proteomes" id="UP001497700"/>
    </source>
</evidence>
<accession>A0ACB9Z2L3</accession>
<sequence length="509" mass="56051">MNELPPIDNAWATASIYKRRYESVEVSEDDVDSFHRPLRRGKWSPSPSPTPSSSPSRSGVSAAKSPAEYLRHDVPQPADNGNPNNITCLDSASFRPLVFPTYNFATAPSDKPTRPKHLDSGASRGQAPKGASAPSRKMQYVKGSYRAATSPAAKRTYLNTLLFFAASLALLCIAAIAYPIFYYNYVPKKVISIPVHLQYNSGTNPYGITSLASNLMLEQAYDVTVELEVPRSPANLGRGNFMVSLFAIRSMPENPAFSFSFSGMAHDPYAHVREDSVVFMSRRPTLIPYEDPLVSTTSRVLFMFYHIFHPGASEKTTLTIPMGELVEFKDVLPLSILVDVEAGQNLQVYSATVTLVARLTGMRWAMYNHRIISFVVCTTAFWIAEMLSMGFAWLVLGNLISGRNPDGAEVAKWEDAEDNPRLGPAGPMASSFFGGVSEGDRGVKHEEEDEEDDDVKVKDESLERETLVDLPADDEEDGEDVWRETGAGTSFGHEKGGSLRRRPSRGGRA</sequence>